<dbReference type="AlphaFoldDB" id="A0A6P5FQT9"/>
<feature type="compositionally biased region" description="Low complexity" evidence="1">
    <location>
        <begin position="109"/>
        <end position="125"/>
    </location>
</feature>
<protein>
    <submittedName>
        <fullName evidence="3">Spidroin-1-like</fullName>
    </submittedName>
</protein>
<dbReference type="Proteomes" id="UP000515123">
    <property type="component" value="Linkage group 1"/>
</dbReference>
<dbReference type="GeneID" id="109717074"/>
<accession>A0A6P5FQT9</accession>
<sequence>MRKWTLTVRGELGLAAGGIPAGGPAGEGCTRWRGSGELHDRRRRAAGGAAAAYGAANSLAVWCFPTAAGGDATAGAGRGRSGTMPGVEAVAELASAGGGDAGSERRPSAGAATAQGGGRAPAAAGGAQGWPGLVAWCAGQSRRPPAVGRRGVTHRATQLRPGWCPWGAGGYGAPAAHGDGGVGGDVPGGCLGRGHTSLEAGRLRGCWVQPRPRWREGGRLELGKSFRRRRAARAGVQARWAGAPRWLAQGGAIG</sequence>
<feature type="region of interest" description="Disordered" evidence="1">
    <location>
        <begin position="95"/>
        <end position="125"/>
    </location>
</feature>
<gene>
    <name evidence="3" type="primary">LOC109717074</name>
</gene>
<name>A0A6P5FQT9_ANACO</name>
<organism evidence="2 3">
    <name type="scientific">Ananas comosus</name>
    <name type="common">Pineapple</name>
    <name type="synonym">Ananas ananas</name>
    <dbReference type="NCBI Taxonomy" id="4615"/>
    <lineage>
        <taxon>Eukaryota</taxon>
        <taxon>Viridiplantae</taxon>
        <taxon>Streptophyta</taxon>
        <taxon>Embryophyta</taxon>
        <taxon>Tracheophyta</taxon>
        <taxon>Spermatophyta</taxon>
        <taxon>Magnoliopsida</taxon>
        <taxon>Liliopsida</taxon>
        <taxon>Poales</taxon>
        <taxon>Bromeliaceae</taxon>
        <taxon>Bromelioideae</taxon>
        <taxon>Ananas</taxon>
    </lineage>
</organism>
<reference evidence="3" key="2">
    <citation type="submission" date="2025-08" db="UniProtKB">
        <authorList>
            <consortium name="RefSeq"/>
        </authorList>
    </citation>
    <scope>IDENTIFICATION</scope>
    <source>
        <tissue evidence="3">Leaf</tissue>
    </source>
</reference>
<proteinExistence type="predicted"/>
<evidence type="ECO:0000313" key="3">
    <source>
        <dbReference type="RefSeq" id="XP_020098329.1"/>
    </source>
</evidence>
<reference evidence="2" key="1">
    <citation type="journal article" date="2015" name="Nat. Genet.">
        <title>The pineapple genome and the evolution of CAM photosynthesis.</title>
        <authorList>
            <person name="Ming R."/>
            <person name="VanBuren R."/>
            <person name="Wai C.M."/>
            <person name="Tang H."/>
            <person name="Schatz M.C."/>
            <person name="Bowers J.E."/>
            <person name="Lyons E."/>
            <person name="Wang M.L."/>
            <person name="Chen J."/>
            <person name="Biggers E."/>
            <person name="Zhang J."/>
            <person name="Huang L."/>
            <person name="Zhang L."/>
            <person name="Miao W."/>
            <person name="Zhang J."/>
            <person name="Ye Z."/>
            <person name="Miao C."/>
            <person name="Lin Z."/>
            <person name="Wang H."/>
            <person name="Zhou H."/>
            <person name="Yim W.C."/>
            <person name="Priest H.D."/>
            <person name="Zheng C."/>
            <person name="Woodhouse M."/>
            <person name="Edger P.P."/>
            <person name="Guyot R."/>
            <person name="Guo H.B."/>
            <person name="Guo H."/>
            <person name="Zheng G."/>
            <person name="Singh R."/>
            <person name="Sharma A."/>
            <person name="Min X."/>
            <person name="Zheng Y."/>
            <person name="Lee H."/>
            <person name="Gurtowski J."/>
            <person name="Sedlazeck F.J."/>
            <person name="Harkess A."/>
            <person name="McKain M.R."/>
            <person name="Liao Z."/>
            <person name="Fang J."/>
            <person name="Liu J."/>
            <person name="Zhang X."/>
            <person name="Zhang Q."/>
            <person name="Hu W."/>
            <person name="Qin Y."/>
            <person name="Wang K."/>
            <person name="Chen L.Y."/>
            <person name="Shirley N."/>
            <person name="Lin Y.R."/>
            <person name="Liu L.Y."/>
            <person name="Hernandez A.G."/>
            <person name="Wright C.L."/>
            <person name="Bulone V."/>
            <person name="Tuskan G.A."/>
            <person name="Heath K."/>
            <person name="Zee F."/>
            <person name="Moore P.H."/>
            <person name="Sunkar R."/>
            <person name="Leebens-Mack J.H."/>
            <person name="Mockler T."/>
            <person name="Bennetzen J.L."/>
            <person name="Freeling M."/>
            <person name="Sankoff D."/>
            <person name="Paterson A.H."/>
            <person name="Zhu X."/>
            <person name="Yang X."/>
            <person name="Smith J.A."/>
            <person name="Cushman J.C."/>
            <person name="Paull R.E."/>
            <person name="Yu Q."/>
        </authorList>
    </citation>
    <scope>NUCLEOTIDE SEQUENCE [LARGE SCALE GENOMIC DNA]</scope>
    <source>
        <strain evidence="2">cv. F153</strain>
    </source>
</reference>
<evidence type="ECO:0000256" key="1">
    <source>
        <dbReference type="SAM" id="MobiDB-lite"/>
    </source>
</evidence>
<evidence type="ECO:0000313" key="2">
    <source>
        <dbReference type="Proteomes" id="UP000515123"/>
    </source>
</evidence>
<dbReference type="RefSeq" id="XP_020098329.1">
    <property type="nucleotide sequence ID" value="XM_020242740.1"/>
</dbReference>
<keyword evidence="2" id="KW-1185">Reference proteome</keyword>